<evidence type="ECO:0000256" key="1">
    <source>
        <dbReference type="ARBA" id="ARBA00022679"/>
    </source>
</evidence>
<accession>A0A0M0JP29</accession>
<dbReference type="GO" id="GO:0005524">
    <property type="term" value="F:ATP binding"/>
    <property type="evidence" value="ECO:0007669"/>
    <property type="project" value="UniProtKB-KW"/>
</dbReference>
<dbReference type="SUPFAM" id="SSF56112">
    <property type="entry name" value="Protein kinase-like (PK-like)"/>
    <property type="match status" value="1"/>
</dbReference>
<dbReference type="Gene3D" id="1.10.510.10">
    <property type="entry name" value="Transferase(Phosphotransferase) domain 1"/>
    <property type="match status" value="1"/>
</dbReference>
<dbReference type="PROSITE" id="PS50011">
    <property type="entry name" value="PROTEIN_KINASE_DOM"/>
    <property type="match status" value="1"/>
</dbReference>
<dbReference type="InterPro" id="IPR051681">
    <property type="entry name" value="Ser/Thr_Kinases-Pseudokinases"/>
</dbReference>
<dbReference type="Proteomes" id="UP000037460">
    <property type="component" value="Unassembled WGS sequence"/>
</dbReference>
<dbReference type="PANTHER" id="PTHR44329:SF288">
    <property type="entry name" value="MITOGEN-ACTIVATED PROTEIN KINASE KINASE KINASE 20"/>
    <property type="match status" value="1"/>
</dbReference>
<dbReference type="InterPro" id="IPR000719">
    <property type="entry name" value="Prot_kinase_dom"/>
</dbReference>
<evidence type="ECO:0000313" key="7">
    <source>
        <dbReference type="Proteomes" id="UP000037460"/>
    </source>
</evidence>
<proteinExistence type="predicted"/>
<evidence type="ECO:0000256" key="3">
    <source>
        <dbReference type="ARBA" id="ARBA00022777"/>
    </source>
</evidence>
<dbReference type="OrthoDB" id="4062651at2759"/>
<keyword evidence="4" id="KW-0067">ATP-binding</keyword>
<name>A0A0M0JP29_9EUKA</name>
<comment type="caution">
    <text evidence="6">The sequence shown here is derived from an EMBL/GenBank/DDBJ whole genome shotgun (WGS) entry which is preliminary data.</text>
</comment>
<reference evidence="7" key="1">
    <citation type="journal article" date="2015" name="PLoS Genet.">
        <title>Genome Sequence and Transcriptome Analyses of Chrysochromulina tobin: Metabolic Tools for Enhanced Algal Fitness in the Prominent Order Prymnesiales (Haptophyceae).</title>
        <authorList>
            <person name="Hovde B.T."/>
            <person name="Deodato C.R."/>
            <person name="Hunsperger H.M."/>
            <person name="Ryken S.A."/>
            <person name="Yost W."/>
            <person name="Jha R.K."/>
            <person name="Patterson J."/>
            <person name="Monnat R.J. Jr."/>
            <person name="Barlow S.B."/>
            <person name="Starkenburg S.R."/>
            <person name="Cattolico R.A."/>
        </authorList>
    </citation>
    <scope>NUCLEOTIDE SEQUENCE</scope>
    <source>
        <strain evidence="7">CCMP291</strain>
    </source>
</reference>
<feature type="domain" description="Protein kinase" evidence="5">
    <location>
        <begin position="43"/>
        <end position="327"/>
    </location>
</feature>
<evidence type="ECO:0000256" key="2">
    <source>
        <dbReference type="ARBA" id="ARBA00022741"/>
    </source>
</evidence>
<keyword evidence="1" id="KW-0808">Transferase</keyword>
<organism evidence="6 7">
    <name type="scientific">Chrysochromulina tobinii</name>
    <dbReference type="NCBI Taxonomy" id="1460289"/>
    <lineage>
        <taxon>Eukaryota</taxon>
        <taxon>Haptista</taxon>
        <taxon>Haptophyta</taxon>
        <taxon>Prymnesiophyceae</taxon>
        <taxon>Prymnesiales</taxon>
        <taxon>Chrysochromulinaceae</taxon>
        <taxon>Chrysochromulina</taxon>
    </lineage>
</organism>
<dbReference type="GO" id="GO:0004674">
    <property type="term" value="F:protein serine/threonine kinase activity"/>
    <property type="evidence" value="ECO:0007669"/>
    <property type="project" value="TreeGrafter"/>
</dbReference>
<dbReference type="InterPro" id="IPR011009">
    <property type="entry name" value="Kinase-like_dom_sf"/>
</dbReference>
<dbReference type="InterPro" id="IPR001245">
    <property type="entry name" value="Ser-Thr/Tyr_kinase_cat_dom"/>
</dbReference>
<keyword evidence="7" id="KW-1185">Reference proteome</keyword>
<gene>
    <name evidence="6" type="ORF">Ctob_004338</name>
</gene>
<dbReference type="Pfam" id="PF07714">
    <property type="entry name" value="PK_Tyr_Ser-Thr"/>
    <property type="match status" value="1"/>
</dbReference>
<dbReference type="SMART" id="SM00220">
    <property type="entry name" value="S_TKc"/>
    <property type="match status" value="1"/>
</dbReference>
<dbReference type="AlphaFoldDB" id="A0A0M0JP29"/>
<dbReference type="Gene3D" id="3.30.200.20">
    <property type="entry name" value="Phosphorylase Kinase, domain 1"/>
    <property type="match status" value="1"/>
</dbReference>
<keyword evidence="3 6" id="KW-0418">Kinase</keyword>
<sequence>MRFFGANAVKENLDESKHTPDARLIAETNQVWKPRLVLFNELQRPMKELGAGEFCRAYLSKLDGKDVVVKMLKPEQRNNPTAVKDLLSEGALMMAMQHPNVLGAVAHGLDDYGLPFVVIEMLATVLSAELPKLDDSVPIWTRQAQVKKWPLTRALRTGLELAEALHYCHTEVATSVFPGCRILHRDLKPNNIGFLPDGRLALFDFGLAKLWRISADDLDGNETRPFTGNTGSLRYMAPEVALSKPYSHKAEVFAFATLMWEMAAHERPFADCDVNGFYRRVCTQGERPKIPQKFPPQLTDLLTRCWSTEHTARPEMAEIAAILRELLAQLPQVDSKEGGCGCAIL</sequence>
<evidence type="ECO:0000259" key="5">
    <source>
        <dbReference type="PROSITE" id="PS50011"/>
    </source>
</evidence>
<dbReference type="PIRSF" id="PIRSF000654">
    <property type="entry name" value="Integrin-linked_kinase"/>
    <property type="match status" value="1"/>
</dbReference>
<keyword evidence="2" id="KW-0547">Nucleotide-binding</keyword>
<dbReference type="EMBL" id="JWZX01002597">
    <property type="protein sequence ID" value="KOO28250.1"/>
    <property type="molecule type" value="Genomic_DNA"/>
</dbReference>
<evidence type="ECO:0000313" key="6">
    <source>
        <dbReference type="EMBL" id="KOO28250.1"/>
    </source>
</evidence>
<dbReference type="PANTHER" id="PTHR44329">
    <property type="entry name" value="SERINE/THREONINE-PROTEIN KINASE TNNI3K-RELATED"/>
    <property type="match status" value="1"/>
</dbReference>
<protein>
    <submittedName>
        <fullName evidence="6">Serine threonine-protein kinase ctr1</fullName>
    </submittedName>
</protein>
<evidence type="ECO:0000256" key="4">
    <source>
        <dbReference type="ARBA" id="ARBA00022840"/>
    </source>
</evidence>